<comment type="caution">
    <text evidence="2">The sequence shown here is derived from an EMBL/GenBank/DDBJ whole genome shotgun (WGS) entry which is preliminary data.</text>
</comment>
<evidence type="ECO:0000313" key="2">
    <source>
        <dbReference type="EMBL" id="CAK0829803.1"/>
    </source>
</evidence>
<sequence>MGMDGLLETMTALPIAQAAFGAALAALAGHGGQCGTKVTAAVVAAAARGAVQGMAAGASAACAHGGDDGYGKKCELVQLEVVLDAVKDAMNFTDPVSVQDAKNILRERGAPKLASRVGRLSKLRNAQGHPDVGLARDVRSHLAGSDAGSTGDGLTEQESLAGSDADPLRMVAVKDRVQPNEMQVHTFGAELEAKGAEKEKEQKAVKTGGTSGKKDAVAECARKHAVLNQATLSVESAKAALARVVVERDDAVDEMTDADAYLALDETEQHEVMVNLGLPDSFRTFPAKTAEF</sequence>
<gene>
    <name evidence="2" type="ORF">PCOR1329_LOCUS28629</name>
</gene>
<evidence type="ECO:0000256" key="1">
    <source>
        <dbReference type="SAM" id="MobiDB-lite"/>
    </source>
</evidence>
<organism evidence="2 3">
    <name type="scientific">Prorocentrum cordatum</name>
    <dbReference type="NCBI Taxonomy" id="2364126"/>
    <lineage>
        <taxon>Eukaryota</taxon>
        <taxon>Sar</taxon>
        <taxon>Alveolata</taxon>
        <taxon>Dinophyceae</taxon>
        <taxon>Prorocentrales</taxon>
        <taxon>Prorocentraceae</taxon>
        <taxon>Prorocentrum</taxon>
    </lineage>
</organism>
<feature type="region of interest" description="Disordered" evidence="1">
    <location>
        <begin position="142"/>
        <end position="165"/>
    </location>
</feature>
<dbReference type="EMBL" id="CAUYUJ010010602">
    <property type="protein sequence ID" value="CAK0829803.1"/>
    <property type="molecule type" value="Genomic_DNA"/>
</dbReference>
<accession>A0ABN9SEQ1</accession>
<reference evidence="2" key="1">
    <citation type="submission" date="2023-10" db="EMBL/GenBank/DDBJ databases">
        <authorList>
            <person name="Chen Y."/>
            <person name="Shah S."/>
            <person name="Dougan E. K."/>
            <person name="Thang M."/>
            <person name="Chan C."/>
        </authorList>
    </citation>
    <scope>NUCLEOTIDE SEQUENCE [LARGE SCALE GENOMIC DNA]</scope>
</reference>
<dbReference type="Proteomes" id="UP001189429">
    <property type="component" value="Unassembled WGS sequence"/>
</dbReference>
<protein>
    <submittedName>
        <fullName evidence="2">Uncharacterized protein</fullName>
    </submittedName>
</protein>
<keyword evidence="3" id="KW-1185">Reference proteome</keyword>
<proteinExistence type="predicted"/>
<evidence type="ECO:0000313" key="3">
    <source>
        <dbReference type="Proteomes" id="UP001189429"/>
    </source>
</evidence>
<name>A0ABN9SEQ1_9DINO</name>